<protein>
    <submittedName>
        <fullName evidence="3">Uncharacterized protein</fullName>
    </submittedName>
</protein>
<sequence>MKKFATNSIGICIFKIFHIFFLIFLKNVVGVRLPISHFYGTSPPTATDSKTPHGVEIIYTGSSPRLGLIGSTSARERLKKIMRSKPRYPRFFVSAVPSFVTQLQYPRFFFWTPAGTRRIERGDDVEPVGDSDVRGGLDNTDGTHDRLGHRQHDPDETNDDRAAYPRAHRPRRTDLLQPTTTTALRVEKRAETIREHEAADKRAREGRTMVTRQIPGESWVEVPLGAKKWVIRHKDGKQLLRLDPKIGDIRHPLPDPTVATHKNLNKYKCNCLRAHLHVDLRGPPPRE</sequence>
<keyword evidence="2" id="KW-0472">Membrane</keyword>
<accession>A0A6H5IC32</accession>
<dbReference type="EMBL" id="CADCXV010000761">
    <property type="protein sequence ID" value="CAB0034915.1"/>
    <property type="molecule type" value="Genomic_DNA"/>
</dbReference>
<evidence type="ECO:0000313" key="3">
    <source>
        <dbReference type="EMBL" id="CAB0034915.1"/>
    </source>
</evidence>
<reference evidence="3 4" key="1">
    <citation type="submission" date="2020-02" db="EMBL/GenBank/DDBJ databases">
        <authorList>
            <person name="Ferguson B K."/>
        </authorList>
    </citation>
    <scope>NUCLEOTIDE SEQUENCE [LARGE SCALE GENOMIC DNA]</scope>
</reference>
<gene>
    <name evidence="3" type="ORF">TBRA_LOCUS6813</name>
</gene>
<evidence type="ECO:0000256" key="2">
    <source>
        <dbReference type="SAM" id="Phobius"/>
    </source>
</evidence>
<feature type="transmembrane region" description="Helical" evidence="2">
    <location>
        <begin position="6"/>
        <end position="25"/>
    </location>
</feature>
<keyword evidence="2" id="KW-1133">Transmembrane helix</keyword>
<evidence type="ECO:0000256" key="1">
    <source>
        <dbReference type="SAM" id="MobiDB-lite"/>
    </source>
</evidence>
<organism evidence="3 4">
    <name type="scientific">Trichogramma brassicae</name>
    <dbReference type="NCBI Taxonomy" id="86971"/>
    <lineage>
        <taxon>Eukaryota</taxon>
        <taxon>Metazoa</taxon>
        <taxon>Ecdysozoa</taxon>
        <taxon>Arthropoda</taxon>
        <taxon>Hexapoda</taxon>
        <taxon>Insecta</taxon>
        <taxon>Pterygota</taxon>
        <taxon>Neoptera</taxon>
        <taxon>Endopterygota</taxon>
        <taxon>Hymenoptera</taxon>
        <taxon>Apocrita</taxon>
        <taxon>Proctotrupomorpha</taxon>
        <taxon>Chalcidoidea</taxon>
        <taxon>Trichogrammatidae</taxon>
        <taxon>Trichogramma</taxon>
    </lineage>
</organism>
<dbReference type="AlphaFoldDB" id="A0A6H5IC32"/>
<feature type="compositionally biased region" description="Basic and acidic residues" evidence="1">
    <location>
        <begin position="131"/>
        <end position="163"/>
    </location>
</feature>
<keyword evidence="4" id="KW-1185">Reference proteome</keyword>
<keyword evidence="2" id="KW-0812">Transmembrane</keyword>
<name>A0A6H5IC32_9HYME</name>
<feature type="region of interest" description="Disordered" evidence="1">
    <location>
        <begin position="121"/>
        <end position="176"/>
    </location>
</feature>
<proteinExistence type="predicted"/>
<dbReference type="Proteomes" id="UP000479190">
    <property type="component" value="Unassembled WGS sequence"/>
</dbReference>
<evidence type="ECO:0000313" key="4">
    <source>
        <dbReference type="Proteomes" id="UP000479190"/>
    </source>
</evidence>